<dbReference type="OrthoDB" id="625722at2"/>
<dbReference type="EMBL" id="JACHHO010000001">
    <property type="protein sequence ID" value="MBB5203774.1"/>
    <property type="molecule type" value="Genomic_DNA"/>
</dbReference>
<feature type="region of interest" description="Disordered" evidence="2">
    <location>
        <begin position="322"/>
        <end position="363"/>
    </location>
</feature>
<organism evidence="3 4">
    <name type="scientific">Inhella inkyongensis</name>
    <dbReference type="NCBI Taxonomy" id="392593"/>
    <lineage>
        <taxon>Bacteria</taxon>
        <taxon>Pseudomonadati</taxon>
        <taxon>Pseudomonadota</taxon>
        <taxon>Betaproteobacteria</taxon>
        <taxon>Burkholderiales</taxon>
        <taxon>Sphaerotilaceae</taxon>
        <taxon>Inhella</taxon>
    </lineage>
</organism>
<comment type="caution">
    <text evidence="3">The sequence shown here is derived from an EMBL/GenBank/DDBJ whole genome shotgun (WGS) entry which is preliminary data.</text>
</comment>
<sequence length="441" mass="48651">MLWLALRCRGGACPEALLWWALQYTPRVARMEEALVLELSASLRLFGGKASLQQRLLSELQGLIGEAQASLAWASHSRAALLLARAAAPGELVESVPGTTVPQLEALPLRVLTSAQPQLGLLTGLGCRRLGDLRRLPRAALVRRVGPALLRELDAAFGQGAEAHDWVQAPEHFDIRCELPQRCDQAQALLQAAQPLLQTACLWLAARHAGAAELQLGWRFDVMRARDLGPGGEVRLAASAPHRRLRSWQRLLAEHLQRLSLPAPVSDLWLRIERTEPLAELSASLLLPDAQQDTEAQRGDGESLDELLARLSVRLGAANVRQARAVSDHRPEHQQQWQAWQAAPQPSPPQPRPEAPAQWPQPSWLLNPPQPLNALGDQPLYQGPLTLLAGPQRIEAGWWDGPPCRRDYYLAHGLRAGLLWIYRERSQGGAAPTWFLHGLFA</sequence>
<keyword evidence="4" id="KW-1185">Reference proteome</keyword>
<protein>
    <submittedName>
        <fullName evidence="3">Protein ImuB</fullName>
    </submittedName>
</protein>
<keyword evidence="1" id="KW-0227">DNA damage</keyword>
<dbReference type="SUPFAM" id="SSF56672">
    <property type="entry name" value="DNA/RNA polymerases"/>
    <property type="match status" value="1"/>
</dbReference>
<dbReference type="InterPro" id="IPR043502">
    <property type="entry name" value="DNA/RNA_pol_sf"/>
</dbReference>
<dbReference type="GO" id="GO:0006281">
    <property type="term" value="P:DNA repair"/>
    <property type="evidence" value="ECO:0007669"/>
    <property type="project" value="TreeGrafter"/>
</dbReference>
<dbReference type="Proteomes" id="UP000554837">
    <property type="component" value="Unassembled WGS sequence"/>
</dbReference>
<dbReference type="InterPro" id="IPR050356">
    <property type="entry name" value="SulA_CellDiv_inhibitor"/>
</dbReference>
<gene>
    <name evidence="3" type="ORF">HNQ51_001067</name>
</gene>
<dbReference type="PANTHER" id="PTHR35369:SF2">
    <property type="entry name" value="BLR3025 PROTEIN"/>
    <property type="match status" value="1"/>
</dbReference>
<accession>A0A840S4M3</accession>
<dbReference type="AlphaFoldDB" id="A0A840S4M3"/>
<feature type="compositionally biased region" description="Low complexity" evidence="2">
    <location>
        <begin position="334"/>
        <end position="344"/>
    </location>
</feature>
<evidence type="ECO:0000313" key="4">
    <source>
        <dbReference type="Proteomes" id="UP000554837"/>
    </source>
</evidence>
<feature type="compositionally biased region" description="Pro residues" evidence="2">
    <location>
        <begin position="345"/>
        <end position="354"/>
    </location>
</feature>
<proteinExistence type="predicted"/>
<dbReference type="RefSeq" id="WP_138857199.1">
    <property type="nucleotide sequence ID" value="NZ_CP040709.1"/>
</dbReference>
<reference evidence="3 4" key="1">
    <citation type="submission" date="2020-08" db="EMBL/GenBank/DDBJ databases">
        <title>Genomic Encyclopedia of Type Strains, Phase IV (KMG-IV): sequencing the most valuable type-strain genomes for metagenomic binning, comparative biology and taxonomic classification.</title>
        <authorList>
            <person name="Goeker M."/>
        </authorList>
    </citation>
    <scope>NUCLEOTIDE SEQUENCE [LARGE SCALE GENOMIC DNA]</scope>
    <source>
        <strain evidence="3 4">DSM 23958</strain>
    </source>
</reference>
<name>A0A840S4M3_9BURK</name>
<evidence type="ECO:0000256" key="1">
    <source>
        <dbReference type="ARBA" id="ARBA00022763"/>
    </source>
</evidence>
<dbReference type="PANTHER" id="PTHR35369">
    <property type="entry name" value="BLR3025 PROTEIN-RELATED"/>
    <property type="match status" value="1"/>
</dbReference>
<evidence type="ECO:0000313" key="3">
    <source>
        <dbReference type="EMBL" id="MBB5203774.1"/>
    </source>
</evidence>
<evidence type="ECO:0000256" key="2">
    <source>
        <dbReference type="SAM" id="MobiDB-lite"/>
    </source>
</evidence>